<dbReference type="Pfam" id="PF00456">
    <property type="entry name" value="Transketolase_N"/>
    <property type="match status" value="1"/>
</dbReference>
<protein>
    <submittedName>
        <fullName evidence="7">Thiamine diphosphate-binding protein</fullName>
    </submittedName>
</protein>
<evidence type="ECO:0000256" key="2">
    <source>
        <dbReference type="ARBA" id="ARBA00001941"/>
    </source>
</evidence>
<evidence type="ECO:0000313" key="8">
    <source>
        <dbReference type="Proteomes" id="UP000294933"/>
    </source>
</evidence>
<dbReference type="SMART" id="SM00861">
    <property type="entry name" value="Transket_pyr"/>
    <property type="match status" value="1"/>
</dbReference>
<evidence type="ECO:0000256" key="3">
    <source>
        <dbReference type="ARBA" id="ARBA00001946"/>
    </source>
</evidence>
<organism evidence="7 8">
    <name type="scientific">Rickenella mellea</name>
    <dbReference type="NCBI Taxonomy" id="50990"/>
    <lineage>
        <taxon>Eukaryota</taxon>
        <taxon>Fungi</taxon>
        <taxon>Dikarya</taxon>
        <taxon>Basidiomycota</taxon>
        <taxon>Agaricomycotina</taxon>
        <taxon>Agaricomycetes</taxon>
        <taxon>Hymenochaetales</taxon>
        <taxon>Rickenellaceae</taxon>
        <taxon>Rickenella</taxon>
    </lineage>
</organism>
<dbReference type="EMBL" id="ML170214">
    <property type="protein sequence ID" value="TDL17965.1"/>
    <property type="molecule type" value="Genomic_DNA"/>
</dbReference>
<dbReference type="Gene3D" id="3.40.50.920">
    <property type="match status" value="1"/>
</dbReference>
<dbReference type="AlphaFoldDB" id="A0A4Y7PS18"/>
<accession>A0A4Y7PS18</accession>
<evidence type="ECO:0000256" key="5">
    <source>
        <dbReference type="ARBA" id="ARBA00007131"/>
    </source>
</evidence>
<dbReference type="Pfam" id="PF02780">
    <property type="entry name" value="Transketolase_C"/>
    <property type="match status" value="1"/>
</dbReference>
<name>A0A4Y7PS18_9AGAM</name>
<evidence type="ECO:0000259" key="6">
    <source>
        <dbReference type="SMART" id="SM00861"/>
    </source>
</evidence>
<comment type="cofactor">
    <cofactor evidence="4">
        <name>thiamine diphosphate</name>
        <dbReference type="ChEBI" id="CHEBI:58937"/>
    </cofactor>
</comment>
<dbReference type="InterPro" id="IPR005475">
    <property type="entry name" value="Transketolase-like_Pyr-bd"/>
</dbReference>
<evidence type="ECO:0000256" key="4">
    <source>
        <dbReference type="ARBA" id="ARBA00001964"/>
    </source>
</evidence>
<dbReference type="Pfam" id="PF02779">
    <property type="entry name" value="Transket_pyr"/>
    <property type="match status" value="1"/>
</dbReference>
<comment type="cofactor">
    <cofactor evidence="3">
        <name>Mg(2+)</name>
        <dbReference type="ChEBI" id="CHEBI:18420"/>
    </cofactor>
</comment>
<dbReference type="PANTHER" id="PTHR43825">
    <property type="entry name" value="PYRUVATE DEHYDROGENASE E1 COMPONENT"/>
    <property type="match status" value="1"/>
</dbReference>
<dbReference type="OrthoDB" id="10267175at2759"/>
<evidence type="ECO:0000313" key="7">
    <source>
        <dbReference type="EMBL" id="TDL17965.1"/>
    </source>
</evidence>
<dbReference type="GO" id="GO:0005737">
    <property type="term" value="C:cytoplasm"/>
    <property type="evidence" value="ECO:0007669"/>
    <property type="project" value="UniProtKB-ARBA"/>
</dbReference>
<dbReference type="SUPFAM" id="SSF52518">
    <property type="entry name" value="Thiamin diphosphate-binding fold (THDP-binding)"/>
    <property type="match status" value="2"/>
</dbReference>
<sequence>MPGAESQFPIDLKKYKKLSLDASKPTLTDEEKKTLLANIQLLRDAIVLFTASGAARGVSGHTGGAYDTVPEVCILLSLFEQSDKYLPIIFDEAGHRVATQYLLSAMDGHIPPEHLMHYREANSKLPGHPELGLTPGVKFSSGRLGHMWPLVNGVALANKDKTVFMLGSDGSQQEGNDAEAARLAVAQNLNVKLFLDDNDVTIAGHPSEYLKGYELPKTLAGHGLKVVTVKGEDIDSLWGGVHEVLSVNGPAALVVKRLMAPGVESIQGSPHGHDVIPVKAAVNYLKSRGYPDSVGELLTNIKGSSNPYLYIGSTRENAANRVRFGEAVSNLLDRYSKEENAKKVMVIDSDLEGSTGLKVIHQRHPEVFVPSGIMERGNFSAAAGFGFDPNKFGVFSTFSAFLEMIVSELTMARLNNCNVLSHFSHSGVDEMADNTCHFGVNSFFGDNGLADLQSWLYFPADAAQMDAIIDRVFFERGIRFVFSTRAKVPWILKEDGQTRFFDNKDYKFEPGKDDVIAEGKAGYVVSYGEMLYRSWDAVLRCRQEGLDVGLINKATLNLVDEQVIKKIGTTKFVLVVESLNQKTGLGSKFGTWLLERQLTPKYGYMGTTREGCGGLQEQIPHQGLDPQAIILKIKQLSH</sequence>
<dbReference type="InterPro" id="IPR029061">
    <property type="entry name" value="THDP-binding"/>
</dbReference>
<proteinExistence type="inferred from homology"/>
<dbReference type="VEuPathDB" id="FungiDB:BD410DRAFT_753804"/>
<dbReference type="InterPro" id="IPR051157">
    <property type="entry name" value="PDH/Transketolase"/>
</dbReference>
<comment type="similarity">
    <text evidence="5">Belongs to the transketolase family.</text>
</comment>
<gene>
    <name evidence="7" type="ORF">BD410DRAFT_753804</name>
</gene>
<dbReference type="SUPFAM" id="SSF52922">
    <property type="entry name" value="TK C-terminal domain-like"/>
    <property type="match status" value="1"/>
</dbReference>
<evidence type="ECO:0000256" key="1">
    <source>
        <dbReference type="ARBA" id="ARBA00001936"/>
    </source>
</evidence>
<reference evidence="7 8" key="1">
    <citation type="submission" date="2018-06" db="EMBL/GenBank/DDBJ databases">
        <title>A transcriptomic atlas of mushroom development highlights an independent origin of complex multicellularity.</title>
        <authorList>
            <consortium name="DOE Joint Genome Institute"/>
            <person name="Krizsan K."/>
            <person name="Almasi E."/>
            <person name="Merenyi Z."/>
            <person name="Sahu N."/>
            <person name="Viragh M."/>
            <person name="Koszo T."/>
            <person name="Mondo S."/>
            <person name="Kiss B."/>
            <person name="Balint B."/>
            <person name="Kues U."/>
            <person name="Barry K."/>
            <person name="Hegedus J.C."/>
            <person name="Henrissat B."/>
            <person name="Johnson J."/>
            <person name="Lipzen A."/>
            <person name="Ohm R."/>
            <person name="Nagy I."/>
            <person name="Pangilinan J."/>
            <person name="Yan J."/>
            <person name="Xiong Y."/>
            <person name="Grigoriev I.V."/>
            <person name="Hibbett D.S."/>
            <person name="Nagy L.G."/>
        </authorList>
    </citation>
    <scope>NUCLEOTIDE SEQUENCE [LARGE SCALE GENOMIC DNA]</scope>
    <source>
        <strain evidence="7 8">SZMC22713</strain>
    </source>
</reference>
<dbReference type="Gene3D" id="3.40.50.970">
    <property type="match status" value="2"/>
</dbReference>
<dbReference type="STRING" id="50990.A0A4Y7PS18"/>
<dbReference type="InterPro" id="IPR005474">
    <property type="entry name" value="Transketolase_N"/>
</dbReference>
<feature type="domain" description="Transketolase-like pyrimidine-binding" evidence="6">
    <location>
        <begin position="318"/>
        <end position="491"/>
    </location>
</feature>
<dbReference type="GO" id="GO:0006091">
    <property type="term" value="P:generation of precursor metabolites and energy"/>
    <property type="evidence" value="ECO:0007669"/>
    <property type="project" value="UniProtKB-ARBA"/>
</dbReference>
<comment type="cofactor">
    <cofactor evidence="2">
        <name>Co(2+)</name>
        <dbReference type="ChEBI" id="CHEBI:48828"/>
    </cofactor>
</comment>
<comment type="cofactor">
    <cofactor evidence="1">
        <name>Mn(2+)</name>
        <dbReference type="ChEBI" id="CHEBI:29035"/>
    </cofactor>
</comment>
<dbReference type="InterPro" id="IPR009014">
    <property type="entry name" value="Transketo_C/PFOR_II"/>
</dbReference>
<keyword evidence="8" id="KW-1185">Reference proteome</keyword>
<dbReference type="InterPro" id="IPR033248">
    <property type="entry name" value="Transketolase_C"/>
</dbReference>
<dbReference type="PANTHER" id="PTHR43825:SF1">
    <property type="entry name" value="TRANSKETOLASE-LIKE PYRIMIDINE-BINDING DOMAIN-CONTAINING PROTEIN"/>
    <property type="match status" value="1"/>
</dbReference>
<dbReference type="Proteomes" id="UP000294933">
    <property type="component" value="Unassembled WGS sequence"/>
</dbReference>